<sequence>MKPIDSLDDGPAVAGPSRVRSTTILTVCRNGKVVMAGDGQVTVGDTIMKHQARKVRKMYHDKILAGFSGATADAFTLFERLEGKLDQYSGNLTRAAVELAKDWRLDRALRRLEALLIAADREQCLVLSGSGDVIEPDDGLAAVGSGAPYALAAARALTAHTDLPLRTLVEESMKIAASICIYTNHVFTVEEL</sequence>
<dbReference type="InterPro" id="IPR029055">
    <property type="entry name" value="Ntn_hydrolases_N"/>
</dbReference>
<dbReference type="PANTHER" id="PTHR32194">
    <property type="entry name" value="METALLOPROTEASE TLDD"/>
    <property type="match status" value="1"/>
</dbReference>
<dbReference type="GO" id="GO:0051603">
    <property type="term" value="P:proteolysis involved in protein catabolic process"/>
    <property type="evidence" value="ECO:0007669"/>
    <property type="project" value="InterPro"/>
</dbReference>
<dbReference type="EC" id="3.4.25.2" evidence="10"/>
<dbReference type="SUPFAM" id="SSF56235">
    <property type="entry name" value="N-terminal nucleophile aminohydrolases (Ntn hydrolases)"/>
    <property type="match status" value="1"/>
</dbReference>
<accession>A0A4V1ER97</accession>
<dbReference type="GO" id="GO:0004298">
    <property type="term" value="F:threonine-type endopeptidase activity"/>
    <property type="evidence" value="ECO:0007669"/>
    <property type="project" value="UniProtKB-KW"/>
</dbReference>
<name>A0A4V1ER97_9BACT</name>
<keyword evidence="4 10" id="KW-0021">Allosteric enzyme</keyword>
<keyword evidence="12" id="KW-1185">Reference proteome</keyword>
<dbReference type="KEGG" id="dax:FDQ92_00905"/>
<dbReference type="Proteomes" id="UP000298602">
    <property type="component" value="Chromosome"/>
</dbReference>
<evidence type="ECO:0000256" key="10">
    <source>
        <dbReference type="HAMAP-Rule" id="MF_00248"/>
    </source>
</evidence>
<evidence type="ECO:0000313" key="12">
    <source>
        <dbReference type="Proteomes" id="UP000298602"/>
    </source>
</evidence>
<comment type="subunit">
    <text evidence="10">A double ring-shaped homohexamer of HslV is capped on each side by a ring-shaped HslU homohexamer. The assembly of the HslU/HslV complex is dependent on binding of ATP.</text>
</comment>
<evidence type="ECO:0000256" key="8">
    <source>
        <dbReference type="ARBA" id="ARBA00022801"/>
    </source>
</evidence>
<comment type="function">
    <text evidence="10">Protease subunit of a proteasome-like degradation complex believed to be a general protein degrading machinery.</text>
</comment>
<dbReference type="GO" id="GO:0046872">
    <property type="term" value="F:metal ion binding"/>
    <property type="evidence" value="ECO:0007669"/>
    <property type="project" value="UniProtKB-KW"/>
</dbReference>
<dbReference type="Pfam" id="PF00227">
    <property type="entry name" value="Proteasome"/>
    <property type="match status" value="1"/>
</dbReference>
<dbReference type="PIRSF" id="PIRSF039093">
    <property type="entry name" value="HslV"/>
    <property type="match status" value="1"/>
</dbReference>
<reference evidence="11 12" key="1">
    <citation type="submission" date="2019-05" db="EMBL/GenBank/DDBJ databases">
        <title>The Complete Genome Sequence of the n-alkane-degrading Desulfoglaeba alkanexedens ALDC reveals multiple alkylsuccinate synthase gene clusters.</title>
        <authorList>
            <person name="Callaghan A.V."/>
            <person name="Davidova I.A."/>
            <person name="Duncan K.E."/>
            <person name="Morris B."/>
            <person name="McInerney M.J."/>
        </authorList>
    </citation>
    <scope>NUCLEOTIDE SEQUENCE [LARGE SCALE GENOMIC DNA]</scope>
    <source>
        <strain evidence="11 12">ALDC</strain>
    </source>
</reference>
<dbReference type="InterPro" id="IPR023333">
    <property type="entry name" value="Proteasome_suB-type"/>
</dbReference>
<dbReference type="AlphaFoldDB" id="A0A4V1ER97"/>
<evidence type="ECO:0000256" key="9">
    <source>
        <dbReference type="ARBA" id="ARBA00023053"/>
    </source>
</evidence>
<dbReference type="GO" id="GO:0009376">
    <property type="term" value="C:HslUV protease complex"/>
    <property type="evidence" value="ECO:0007669"/>
    <property type="project" value="UniProtKB-UniRule"/>
</dbReference>
<comment type="activity regulation">
    <text evidence="10">Allosterically activated by HslU binding.</text>
</comment>
<dbReference type="InterPro" id="IPR022281">
    <property type="entry name" value="ATP-dep_Prtase_HsIV_su"/>
</dbReference>
<evidence type="ECO:0000256" key="7">
    <source>
        <dbReference type="ARBA" id="ARBA00022723"/>
    </source>
</evidence>
<gene>
    <name evidence="10 11" type="primary">hslV</name>
    <name evidence="11" type="ORF">FDQ92_00905</name>
</gene>
<comment type="catalytic activity">
    <reaction evidence="10">
        <text>ATP-dependent cleavage of peptide bonds with broad specificity.</text>
        <dbReference type="EC" id="3.4.25.2"/>
    </reaction>
</comment>
<proteinExistence type="inferred from homology"/>
<reference evidence="11 12" key="2">
    <citation type="submission" date="2019-05" db="EMBL/GenBank/DDBJ databases">
        <authorList>
            <person name="Suflita J.M."/>
            <person name="Marks C.R."/>
        </authorList>
    </citation>
    <scope>NUCLEOTIDE SEQUENCE [LARGE SCALE GENOMIC DNA]</scope>
    <source>
        <strain evidence="11 12">ALDC</strain>
    </source>
</reference>
<evidence type="ECO:0000256" key="6">
    <source>
        <dbReference type="ARBA" id="ARBA00022698"/>
    </source>
</evidence>
<dbReference type="EMBL" id="CP040098">
    <property type="protein sequence ID" value="QCQ20881.1"/>
    <property type="molecule type" value="Genomic_DNA"/>
</dbReference>
<feature type="binding site" evidence="10">
    <location>
        <position position="177"/>
    </location>
    <ligand>
        <name>Na(+)</name>
        <dbReference type="ChEBI" id="CHEBI:29101"/>
    </ligand>
</feature>
<dbReference type="Gene3D" id="3.60.20.10">
    <property type="entry name" value="Glutamine Phosphoribosylpyrophosphate, subunit 1, domain 1"/>
    <property type="match status" value="1"/>
</dbReference>
<keyword evidence="3 10" id="KW-0963">Cytoplasm</keyword>
<comment type="similarity">
    <text evidence="2 10">Belongs to the peptidase T1B family. HslV subfamily.</text>
</comment>
<feature type="binding site" evidence="10">
    <location>
        <position position="180"/>
    </location>
    <ligand>
        <name>Na(+)</name>
        <dbReference type="ChEBI" id="CHEBI:29101"/>
    </ligand>
</feature>
<evidence type="ECO:0000313" key="11">
    <source>
        <dbReference type="EMBL" id="QCQ20881.1"/>
    </source>
</evidence>
<feature type="binding site" evidence="10">
    <location>
        <position position="183"/>
    </location>
    <ligand>
        <name>Na(+)</name>
        <dbReference type="ChEBI" id="CHEBI:29101"/>
    </ligand>
</feature>
<feature type="active site" evidence="10">
    <location>
        <position position="22"/>
    </location>
</feature>
<dbReference type="CDD" id="cd01913">
    <property type="entry name" value="protease_HslV"/>
    <property type="match status" value="1"/>
</dbReference>
<keyword evidence="5 10" id="KW-0645">Protease</keyword>
<dbReference type="InterPro" id="IPR001353">
    <property type="entry name" value="Proteasome_sua/b"/>
</dbReference>
<evidence type="ECO:0000256" key="5">
    <source>
        <dbReference type="ARBA" id="ARBA00022670"/>
    </source>
</evidence>
<keyword evidence="9 10" id="KW-0915">Sodium</keyword>
<keyword evidence="7 10" id="KW-0479">Metal-binding</keyword>
<dbReference type="OrthoDB" id="9804884at2"/>
<dbReference type="NCBIfam" id="NF003964">
    <property type="entry name" value="PRK05456.1"/>
    <property type="match status" value="1"/>
</dbReference>
<evidence type="ECO:0000256" key="2">
    <source>
        <dbReference type="ARBA" id="ARBA00006053"/>
    </source>
</evidence>
<evidence type="ECO:0000256" key="4">
    <source>
        <dbReference type="ARBA" id="ARBA00022533"/>
    </source>
</evidence>
<protein>
    <recommendedName>
        <fullName evidence="10">ATP-dependent protease subunit HslV</fullName>
        <ecNumber evidence="10">3.4.25.2</ecNumber>
    </recommendedName>
</protein>
<comment type="subcellular location">
    <subcellularLocation>
        <location evidence="1 10">Cytoplasm</location>
    </subcellularLocation>
</comment>
<evidence type="ECO:0000256" key="3">
    <source>
        <dbReference type="ARBA" id="ARBA00022490"/>
    </source>
</evidence>
<dbReference type="RefSeq" id="WP_137422851.1">
    <property type="nucleotide sequence ID" value="NZ_CP040098.1"/>
</dbReference>
<evidence type="ECO:0000256" key="1">
    <source>
        <dbReference type="ARBA" id="ARBA00004496"/>
    </source>
</evidence>
<keyword evidence="6 10" id="KW-0888">Threonine protease</keyword>
<dbReference type="NCBIfam" id="TIGR03692">
    <property type="entry name" value="ATP_dep_HslV"/>
    <property type="match status" value="1"/>
</dbReference>
<keyword evidence="8 10" id="KW-0378">Hydrolase</keyword>
<organism evidence="11 12">
    <name type="scientific">Desulfoglaeba alkanexedens ALDC</name>
    <dbReference type="NCBI Taxonomy" id="980445"/>
    <lineage>
        <taxon>Bacteria</taxon>
        <taxon>Pseudomonadati</taxon>
        <taxon>Thermodesulfobacteriota</taxon>
        <taxon>Syntrophobacteria</taxon>
        <taxon>Syntrophobacterales</taxon>
        <taxon>Syntrophobacteraceae</taxon>
        <taxon>Desulfoglaeba</taxon>
    </lineage>
</organism>
<dbReference type="PROSITE" id="PS51476">
    <property type="entry name" value="PROTEASOME_BETA_2"/>
    <property type="match status" value="1"/>
</dbReference>
<dbReference type="HAMAP" id="MF_00248">
    <property type="entry name" value="HslV"/>
    <property type="match status" value="1"/>
</dbReference>
<dbReference type="GO" id="GO:0005839">
    <property type="term" value="C:proteasome core complex"/>
    <property type="evidence" value="ECO:0007669"/>
    <property type="project" value="InterPro"/>
</dbReference>
<dbReference type="PANTHER" id="PTHR32194:SF0">
    <property type="entry name" value="ATP-DEPENDENT PROTEASE SUBUNIT HSLV"/>
    <property type="match status" value="1"/>
</dbReference>